<evidence type="ECO:0000259" key="3">
    <source>
        <dbReference type="SMART" id="SM00554"/>
    </source>
</evidence>
<dbReference type="Pfam" id="PF02469">
    <property type="entry name" value="Fasciclin"/>
    <property type="match status" value="1"/>
</dbReference>
<gene>
    <name evidence="4" type="ORF">Tsubulata_039808</name>
</gene>
<organism evidence="4 5">
    <name type="scientific">Turnera subulata</name>
    <dbReference type="NCBI Taxonomy" id="218843"/>
    <lineage>
        <taxon>Eukaryota</taxon>
        <taxon>Viridiplantae</taxon>
        <taxon>Streptophyta</taxon>
        <taxon>Embryophyta</taxon>
        <taxon>Tracheophyta</taxon>
        <taxon>Spermatophyta</taxon>
        <taxon>Magnoliopsida</taxon>
        <taxon>eudicotyledons</taxon>
        <taxon>Gunneridae</taxon>
        <taxon>Pentapetalae</taxon>
        <taxon>rosids</taxon>
        <taxon>fabids</taxon>
        <taxon>Malpighiales</taxon>
        <taxon>Passifloraceae</taxon>
        <taxon>Turnera</taxon>
    </lineage>
</organism>
<dbReference type="SMART" id="SM00554">
    <property type="entry name" value="FAS1"/>
    <property type="match status" value="2"/>
</dbReference>
<proteinExistence type="inferred from homology"/>
<protein>
    <recommendedName>
        <fullName evidence="3">FAS1 domain-containing protein</fullName>
    </recommendedName>
</protein>
<evidence type="ECO:0000313" key="5">
    <source>
        <dbReference type="Proteomes" id="UP001141552"/>
    </source>
</evidence>
<dbReference type="InterPro" id="IPR052806">
    <property type="entry name" value="Fasciclin-like_AGP"/>
</dbReference>
<dbReference type="PANTHER" id="PTHR33985:SF19">
    <property type="entry name" value="FASCICLIN-LIKE ARABINOGALACTAN PROTEIN 21"/>
    <property type="match status" value="1"/>
</dbReference>
<feature type="domain" description="FAS1" evidence="3">
    <location>
        <begin position="84"/>
        <end position="182"/>
    </location>
</feature>
<dbReference type="Gene3D" id="2.30.180.10">
    <property type="entry name" value="FAS1 domain"/>
    <property type="match status" value="2"/>
</dbReference>
<sequence length="359" mass="39437">MASRSDWCQATMYITISVVLAFIAMSTALNSTPEDAQQTLATTRPINLQLLLNASRALRRSGFNVVALSLMISPESFFSSPNSTIFAIQDPALASTTSSPFRVLKHFLQYHTSPLKLSMDDLLKKPQGVCLPTLVQGKNVAVTKVDAKERLVEINHVEVSHPDLFLEEHIAIHGVLAPFSPLESEDFYHGMESIQAPVCDANSSLAAEGTDPKKMVEWPRIIRLLSSQGFVSFAIGLNSVLDGILEDHPHLDSVTVFTPPVFTSLASSPHPVLEKIVRLHLLPQKVTYAELASLPDKHAVKTLLPDHDLEVTGMVNATKRLTINGVEIVAPEIFSSQKFVVHGISQSFKMALFPDRTRQ</sequence>
<keyword evidence="5" id="KW-1185">Reference proteome</keyword>
<dbReference type="PANTHER" id="PTHR33985">
    <property type="entry name" value="OS02G0491300 PROTEIN-RELATED"/>
    <property type="match status" value="1"/>
</dbReference>
<feature type="transmembrane region" description="Helical" evidence="2">
    <location>
        <begin position="12"/>
        <end position="29"/>
    </location>
</feature>
<reference evidence="4" key="1">
    <citation type="submission" date="2022-02" db="EMBL/GenBank/DDBJ databases">
        <authorList>
            <person name="Henning P.M."/>
            <person name="McCubbin A.G."/>
            <person name="Shore J.S."/>
        </authorList>
    </citation>
    <scope>NUCLEOTIDE SEQUENCE</scope>
    <source>
        <strain evidence="4">F60SS</strain>
        <tissue evidence="4">Leaves</tissue>
    </source>
</reference>
<dbReference type="EMBL" id="JAKUCV010007186">
    <property type="protein sequence ID" value="KAJ4824441.1"/>
    <property type="molecule type" value="Genomic_DNA"/>
</dbReference>
<comment type="similarity">
    <text evidence="1">Belongs to the fasciclin-like AGP family.</text>
</comment>
<dbReference type="Proteomes" id="UP001141552">
    <property type="component" value="Unassembled WGS sequence"/>
</dbReference>
<dbReference type="OrthoDB" id="1525874at2759"/>
<accession>A0A9Q0F3Q7</accession>
<reference evidence="4" key="2">
    <citation type="journal article" date="2023" name="Plants (Basel)">
        <title>Annotation of the Turnera subulata (Passifloraceae) Draft Genome Reveals the S-Locus Evolved after the Divergence of Turneroideae from Passifloroideae in a Stepwise Manner.</title>
        <authorList>
            <person name="Henning P.M."/>
            <person name="Roalson E.H."/>
            <person name="Mir W."/>
            <person name="McCubbin A.G."/>
            <person name="Shore J.S."/>
        </authorList>
    </citation>
    <scope>NUCLEOTIDE SEQUENCE</scope>
    <source>
        <strain evidence="4">F60SS</strain>
    </source>
</reference>
<feature type="domain" description="FAS1" evidence="3">
    <location>
        <begin position="255"/>
        <end position="351"/>
    </location>
</feature>
<keyword evidence="2" id="KW-0812">Transmembrane</keyword>
<evidence type="ECO:0000313" key="4">
    <source>
        <dbReference type="EMBL" id="KAJ4824441.1"/>
    </source>
</evidence>
<dbReference type="AlphaFoldDB" id="A0A9Q0F3Q7"/>
<comment type="caution">
    <text evidence="4">The sequence shown here is derived from an EMBL/GenBank/DDBJ whole genome shotgun (WGS) entry which is preliminary data.</text>
</comment>
<evidence type="ECO:0000256" key="2">
    <source>
        <dbReference type="SAM" id="Phobius"/>
    </source>
</evidence>
<dbReference type="InterPro" id="IPR036378">
    <property type="entry name" value="FAS1_dom_sf"/>
</dbReference>
<dbReference type="InterPro" id="IPR000782">
    <property type="entry name" value="FAS1_domain"/>
</dbReference>
<keyword evidence="2" id="KW-0472">Membrane</keyword>
<keyword evidence="2" id="KW-1133">Transmembrane helix</keyword>
<evidence type="ECO:0000256" key="1">
    <source>
        <dbReference type="ARBA" id="ARBA00007843"/>
    </source>
</evidence>
<name>A0A9Q0F3Q7_9ROSI</name>
<dbReference type="SUPFAM" id="SSF82153">
    <property type="entry name" value="FAS1 domain"/>
    <property type="match status" value="2"/>
</dbReference>